<sequence length="360" mass="40934">MGNNITINTQSSFKRADPSPQPPMKKFITDKFKLGDFFKKGFQVKSQLQNTVLQQQKVYKQQQGKNTLQANDGSQINRCESQQQRQRRRALIKDRMQTNVVVPSNSVVREEQVESIERMKYTLSESIKPKEQGQLPLVPQRMSETSINMPRMSEDTPGKKLSRGFYSFGPQKKNSISKESVNCYTNMAPSDTQAFTSHQHMRPITSAAMPSNIFIPDLNSRSSSPQKQRPEKQVVLNFTQSQGFFNRRQNNDNMMVPPLFQLSPKRQIAIKAHADPILARAERVAVSLQRKLNQGMGEGLFSTVKTGQNSTNESSNRTPLRNVGGDPKFILAMSRERSMVKITPQVNRQRLKFLAGLLRD</sequence>
<feature type="compositionally biased region" description="Polar residues" evidence="1">
    <location>
        <begin position="66"/>
        <end position="81"/>
    </location>
</feature>
<dbReference type="AlphaFoldDB" id="A0A8J8NV94"/>
<name>A0A8J8NV94_HALGN</name>
<feature type="region of interest" description="Disordered" evidence="1">
    <location>
        <begin position="64"/>
        <end position="84"/>
    </location>
</feature>
<accession>A0A8J8NV94</accession>
<evidence type="ECO:0000313" key="3">
    <source>
        <dbReference type="Proteomes" id="UP000785679"/>
    </source>
</evidence>
<evidence type="ECO:0000313" key="2">
    <source>
        <dbReference type="EMBL" id="TNV82657.1"/>
    </source>
</evidence>
<reference evidence="2" key="1">
    <citation type="submission" date="2019-06" db="EMBL/GenBank/DDBJ databases">
        <authorList>
            <person name="Zheng W."/>
        </authorList>
    </citation>
    <scope>NUCLEOTIDE SEQUENCE</scope>
    <source>
        <strain evidence="2">QDHG01</strain>
    </source>
</reference>
<dbReference type="EMBL" id="RRYP01004705">
    <property type="protein sequence ID" value="TNV82657.1"/>
    <property type="molecule type" value="Genomic_DNA"/>
</dbReference>
<evidence type="ECO:0000256" key="1">
    <source>
        <dbReference type="SAM" id="MobiDB-lite"/>
    </source>
</evidence>
<feature type="compositionally biased region" description="Polar residues" evidence="1">
    <location>
        <begin position="303"/>
        <end position="319"/>
    </location>
</feature>
<dbReference type="Proteomes" id="UP000785679">
    <property type="component" value="Unassembled WGS sequence"/>
</dbReference>
<comment type="caution">
    <text evidence="2">The sequence shown here is derived from an EMBL/GenBank/DDBJ whole genome shotgun (WGS) entry which is preliminary data.</text>
</comment>
<protein>
    <submittedName>
        <fullName evidence="2">Uncharacterized protein</fullName>
    </submittedName>
</protein>
<organism evidence="2 3">
    <name type="scientific">Halteria grandinella</name>
    <dbReference type="NCBI Taxonomy" id="5974"/>
    <lineage>
        <taxon>Eukaryota</taxon>
        <taxon>Sar</taxon>
        <taxon>Alveolata</taxon>
        <taxon>Ciliophora</taxon>
        <taxon>Intramacronucleata</taxon>
        <taxon>Spirotrichea</taxon>
        <taxon>Stichotrichia</taxon>
        <taxon>Sporadotrichida</taxon>
        <taxon>Halteriidae</taxon>
        <taxon>Halteria</taxon>
    </lineage>
</organism>
<keyword evidence="3" id="KW-1185">Reference proteome</keyword>
<proteinExistence type="predicted"/>
<feature type="compositionally biased region" description="Polar residues" evidence="1">
    <location>
        <begin position="1"/>
        <end position="13"/>
    </location>
</feature>
<feature type="region of interest" description="Disordered" evidence="1">
    <location>
        <begin position="300"/>
        <end position="324"/>
    </location>
</feature>
<feature type="region of interest" description="Disordered" evidence="1">
    <location>
        <begin position="1"/>
        <end position="23"/>
    </location>
</feature>
<gene>
    <name evidence="2" type="ORF">FGO68_gene8360</name>
</gene>